<feature type="transmembrane region" description="Helical" evidence="1">
    <location>
        <begin position="199"/>
        <end position="219"/>
    </location>
</feature>
<dbReference type="InterPro" id="IPR021296">
    <property type="entry name" value="DUF2868"/>
</dbReference>
<dbReference type="Pfam" id="PF11067">
    <property type="entry name" value="DUF2868"/>
    <property type="match status" value="1"/>
</dbReference>
<sequence>MNEELARSVVLVRAIETTDQKREILSDDDRRYANRTARELAQWQASETKGPATSEHFLQQRSEQVIKKLSQRHPAFAAFAKRAPGLHATAWLLPLLALVLGGALDRITDPHRVDLLSAPLLAIVGWNLLVYLVMLVWLCIPKAGTTRVRAAWIRHLSVGKGAMPRKMPHALSSGLYAFMADWALLSARLNGARLSRTMHLSAALFAVGALASLYARGMLSQYGAGWESTFLNAAQVHDVLAILFWPAITVFGLQGFTLADVQALHFAAGRPAAAVDGARWVHLYAATLLLLVVLPRLVFAGFAAARAAMLKRRFPLDLDQPYFRQLNDAAGGEAGMLRVLPYSFTVDEARSRGLEAVAAQLLGERARVRLLPPVAYGADPAAILRTIDHPRDPGVTSTALLFSLAATPEKEAHGAFIAQAAGTLAQRVVVLLDESAFSSRTPDPQRVRDRVELWREFCVFHGAEPTIVNLLAPPAPAKGEGA</sequence>
<proteinExistence type="predicted"/>
<feature type="transmembrane region" description="Helical" evidence="1">
    <location>
        <begin position="86"/>
        <end position="104"/>
    </location>
</feature>
<evidence type="ECO:0000313" key="2">
    <source>
        <dbReference type="EMBL" id="GGY70609.1"/>
    </source>
</evidence>
<feature type="transmembrane region" description="Helical" evidence="1">
    <location>
        <begin position="116"/>
        <end position="140"/>
    </location>
</feature>
<keyword evidence="1" id="KW-1133">Transmembrane helix</keyword>
<keyword evidence="4" id="KW-1185">Reference proteome</keyword>
<reference evidence="2" key="1">
    <citation type="journal article" date="2014" name="Int. J. Syst. Evol. Microbiol.">
        <title>Complete genome sequence of Corynebacterium casei LMG S-19264T (=DSM 44701T), isolated from a smear-ripened cheese.</title>
        <authorList>
            <consortium name="US DOE Joint Genome Institute (JGI-PGF)"/>
            <person name="Walter F."/>
            <person name="Albersmeier A."/>
            <person name="Kalinowski J."/>
            <person name="Ruckert C."/>
        </authorList>
    </citation>
    <scope>NUCLEOTIDE SEQUENCE</scope>
    <source>
        <strain evidence="2">KCTC 12343</strain>
    </source>
</reference>
<organism evidence="2 5">
    <name type="scientific">Pseudoduganella albidiflava</name>
    <dbReference type="NCBI Taxonomy" id="321983"/>
    <lineage>
        <taxon>Bacteria</taxon>
        <taxon>Pseudomonadati</taxon>
        <taxon>Pseudomonadota</taxon>
        <taxon>Betaproteobacteria</taxon>
        <taxon>Burkholderiales</taxon>
        <taxon>Oxalobacteraceae</taxon>
        <taxon>Telluria group</taxon>
        <taxon>Pseudoduganella</taxon>
    </lineage>
</organism>
<feature type="transmembrane region" description="Helical" evidence="1">
    <location>
        <begin position="281"/>
        <end position="305"/>
    </location>
</feature>
<dbReference type="Proteomes" id="UP000628442">
    <property type="component" value="Unassembled WGS sequence"/>
</dbReference>
<dbReference type="Proteomes" id="UP000292307">
    <property type="component" value="Chromosome"/>
</dbReference>
<evidence type="ECO:0000313" key="3">
    <source>
        <dbReference type="EMBL" id="QBI02951.1"/>
    </source>
</evidence>
<reference evidence="2" key="3">
    <citation type="submission" date="2022-12" db="EMBL/GenBank/DDBJ databases">
        <authorList>
            <person name="Sun Q."/>
            <person name="Kim S."/>
        </authorList>
    </citation>
    <scope>NUCLEOTIDE SEQUENCE</scope>
    <source>
        <strain evidence="2">KCTC 12343</strain>
    </source>
</reference>
<dbReference type="OrthoDB" id="4998316at2"/>
<name>A0A411X1V1_9BURK</name>
<dbReference type="EMBL" id="BMWV01000032">
    <property type="protein sequence ID" value="GGY70609.1"/>
    <property type="molecule type" value="Genomic_DNA"/>
</dbReference>
<dbReference type="RefSeq" id="WP_131147060.1">
    <property type="nucleotide sequence ID" value="NZ_BMWV01000032.1"/>
</dbReference>
<dbReference type="AlphaFoldDB" id="A0A411X1V1"/>
<keyword evidence="1" id="KW-0812">Transmembrane</keyword>
<gene>
    <name evidence="3" type="ORF">EYF70_20425</name>
    <name evidence="2" type="ORF">GCM10007387_60600</name>
</gene>
<feature type="transmembrane region" description="Helical" evidence="1">
    <location>
        <begin position="239"/>
        <end position="261"/>
    </location>
</feature>
<accession>A0A411X1V1</accession>
<reference evidence="3 4" key="2">
    <citation type="submission" date="2019-02" db="EMBL/GenBank/DDBJ databases">
        <title>Draft Genome Sequences of Six Type Strains of the Genus Massilia.</title>
        <authorList>
            <person name="Miess H."/>
            <person name="Frediansyhah A."/>
            <person name="Gross H."/>
        </authorList>
    </citation>
    <scope>NUCLEOTIDE SEQUENCE [LARGE SCALE GENOMIC DNA]</scope>
    <source>
        <strain evidence="3 4">DSM 17472</strain>
    </source>
</reference>
<dbReference type="EMBL" id="CP036401">
    <property type="protein sequence ID" value="QBI02951.1"/>
    <property type="molecule type" value="Genomic_DNA"/>
</dbReference>
<protein>
    <submittedName>
        <fullName evidence="3">DUF2868 domain-containing protein</fullName>
    </submittedName>
</protein>
<evidence type="ECO:0000256" key="1">
    <source>
        <dbReference type="SAM" id="Phobius"/>
    </source>
</evidence>
<evidence type="ECO:0000313" key="4">
    <source>
        <dbReference type="Proteomes" id="UP000292307"/>
    </source>
</evidence>
<keyword evidence="1" id="KW-0472">Membrane</keyword>
<evidence type="ECO:0000313" key="5">
    <source>
        <dbReference type="Proteomes" id="UP000628442"/>
    </source>
</evidence>